<protein>
    <submittedName>
        <fullName evidence="1">Uncharacterized protein</fullName>
    </submittedName>
</protein>
<comment type="caution">
    <text evidence="1">The sequence shown here is derived from an EMBL/GenBank/DDBJ whole genome shotgun (WGS) entry which is preliminary data.</text>
</comment>
<proteinExistence type="predicted"/>
<evidence type="ECO:0000313" key="1">
    <source>
        <dbReference type="EMBL" id="KAJ2989364.1"/>
    </source>
</evidence>
<dbReference type="Proteomes" id="UP001143856">
    <property type="component" value="Unassembled WGS sequence"/>
</dbReference>
<gene>
    <name evidence="1" type="ORF">NUW58_g3504</name>
</gene>
<accession>A0ACC1PAM6</accession>
<organism evidence="1 2">
    <name type="scientific">Xylaria curta</name>
    <dbReference type="NCBI Taxonomy" id="42375"/>
    <lineage>
        <taxon>Eukaryota</taxon>
        <taxon>Fungi</taxon>
        <taxon>Dikarya</taxon>
        <taxon>Ascomycota</taxon>
        <taxon>Pezizomycotina</taxon>
        <taxon>Sordariomycetes</taxon>
        <taxon>Xylariomycetidae</taxon>
        <taxon>Xylariales</taxon>
        <taxon>Xylariaceae</taxon>
        <taxon>Xylaria</taxon>
    </lineage>
</organism>
<sequence length="1041" mass="115505">MSDPFSVGRFQAGFAQATQELTVAAINGNFDFALIKVEAPLEYRAIANALSPARVRDAESGPLHTTASRLGALFEHVFPPTPNLIKAYGVRASEISSQVAETEAAGSANRNWIRTDYGGIDASSIWAAATSSKAALPMHLLACMISRLWNHAEATSIWTELVAERKLEILTALEQGVTVQSDLIMASKQEITREQLAKWAASAKAWLQTADEARKLQHKQFLLIINNLSHAIHQEKTSLYSNVIRTWTSALTAMEGLVSGKSLVVEDGSVLLGLPAWHLYPDMIIDGSLERGKTVSMKDPLIAPGGVLILGISESGSKEGRGVYWSLSLAHHRFYGEAIRKTRRLDVDGSRLSLNELFLACMGGLLRSWSVPSAGSCTRGAFQLLLSIADTFPSDRGENSEGNNQGPNSQSGEYNWRHNWRDVMRDIHDSYISDEKQASLAISLGRRRPRFLPSGLTMQKKPLFQLTQLSTLLFLLSDQNHKIELLRRLCSRMQGLDKDNSVIFCVDTTATLSHRIFASAFKTEVSHDGDSDETETHPKRGPRHRRWVDAPKLDPSDYTDDFRLYHRVHENISLDPTALGPSGGETNIASEKTTYDENIANLSSSSIYMTDGDLLAWGAIPDIKDEQLDRFIAKTRKQDWDLASENELDNLSHGKQSRSRPIPANVELLKPIAKALDELQRQFPNESVEILTDDKYPWSHDPFLETVTWTKSASEPYDFFFGATGDFELLSNIGEDAGVFVRNLKKRKRREEVTFEVTLEDLLWCFQSNFIDPGRLKMTLETQPAFGFFKVLAGIQMIFKEPAADGATISGTIVDSKFTPPIFSKTMNPEDWAEPYEYLEISQRTAIALIGYLETGYDVIAGMQGDHRIMGLSGGDSIYVLTALLTDPTERCPDYSFTRILGNTGTGGFSILACPSNLMARSLNKSAWRIESTSFDGKPVDSFTRTSLHLRFTDWQAPLVSFDGIGQRDADAKILESVISVQDSGNWVADVDIYRALTDKMTSYGQYCSCETPDSLNSTTNLSSVDTWDQVLDCADGPVVF</sequence>
<name>A0ACC1PAM6_9PEZI</name>
<dbReference type="EMBL" id="JAPDGR010000536">
    <property type="protein sequence ID" value="KAJ2989364.1"/>
    <property type="molecule type" value="Genomic_DNA"/>
</dbReference>
<keyword evidence="2" id="KW-1185">Reference proteome</keyword>
<evidence type="ECO:0000313" key="2">
    <source>
        <dbReference type="Proteomes" id="UP001143856"/>
    </source>
</evidence>
<reference evidence="1" key="1">
    <citation type="submission" date="2022-10" db="EMBL/GenBank/DDBJ databases">
        <title>Genome Sequence of Xylaria curta.</title>
        <authorList>
            <person name="Buettner E."/>
        </authorList>
    </citation>
    <scope>NUCLEOTIDE SEQUENCE</scope>
    <source>
        <strain evidence="1">Babe10</strain>
    </source>
</reference>